<gene>
    <name evidence="9 13" type="primary">argS</name>
    <name evidence="13" type="ORF">MW871_07780</name>
</gene>
<dbReference type="SMART" id="SM00836">
    <property type="entry name" value="DALR_1"/>
    <property type="match status" value="1"/>
</dbReference>
<keyword evidence="2 9" id="KW-0963">Cytoplasm</keyword>
<dbReference type="GO" id="GO:0005737">
    <property type="term" value="C:cytoplasm"/>
    <property type="evidence" value="ECO:0007669"/>
    <property type="project" value="UniProtKB-SubCell"/>
</dbReference>
<evidence type="ECO:0000256" key="5">
    <source>
        <dbReference type="ARBA" id="ARBA00022840"/>
    </source>
</evidence>
<evidence type="ECO:0000313" key="13">
    <source>
        <dbReference type="EMBL" id="MCK8141792.1"/>
    </source>
</evidence>
<keyword evidence="4 9" id="KW-0547">Nucleotide-binding</keyword>
<dbReference type="GO" id="GO:0005524">
    <property type="term" value="F:ATP binding"/>
    <property type="evidence" value="ECO:0007669"/>
    <property type="project" value="UniProtKB-UniRule"/>
</dbReference>
<feature type="domain" description="DALR anticodon binding" evidence="11">
    <location>
        <begin position="477"/>
        <end position="592"/>
    </location>
</feature>
<dbReference type="InterPro" id="IPR035684">
    <property type="entry name" value="ArgRS_core"/>
</dbReference>
<dbReference type="InterPro" id="IPR005148">
    <property type="entry name" value="Arg-tRNA-synth_N"/>
</dbReference>
<dbReference type="PROSITE" id="PS00178">
    <property type="entry name" value="AA_TRNA_LIGASE_I"/>
    <property type="match status" value="1"/>
</dbReference>
<evidence type="ECO:0000256" key="1">
    <source>
        <dbReference type="ARBA" id="ARBA00005594"/>
    </source>
</evidence>
<dbReference type="EC" id="6.1.1.19" evidence="9"/>
<dbReference type="PANTHER" id="PTHR11956:SF5">
    <property type="entry name" value="ARGININE--TRNA LIGASE, CYTOPLASMIC"/>
    <property type="match status" value="1"/>
</dbReference>
<keyword evidence="5 9" id="KW-0067">ATP-binding</keyword>
<dbReference type="SUPFAM" id="SSF47323">
    <property type="entry name" value="Anticodon-binding domain of a subclass of class I aminoacyl-tRNA synthetases"/>
    <property type="match status" value="1"/>
</dbReference>
<dbReference type="InterPro" id="IPR008909">
    <property type="entry name" value="DALR_anticod-bd"/>
</dbReference>
<dbReference type="GO" id="GO:0006420">
    <property type="term" value="P:arginyl-tRNA aminoacylation"/>
    <property type="evidence" value="ECO:0007669"/>
    <property type="project" value="UniProtKB-UniRule"/>
</dbReference>
<comment type="subcellular location">
    <subcellularLocation>
        <location evidence="9">Cytoplasm</location>
    </subcellularLocation>
</comment>
<name>A0A9X1XY25_9FLAO</name>
<evidence type="ECO:0000256" key="3">
    <source>
        <dbReference type="ARBA" id="ARBA00022598"/>
    </source>
</evidence>
<dbReference type="InterPro" id="IPR001412">
    <property type="entry name" value="aa-tRNA-synth_I_CS"/>
</dbReference>
<comment type="catalytic activity">
    <reaction evidence="8 9">
        <text>tRNA(Arg) + L-arginine + ATP = L-arginyl-tRNA(Arg) + AMP + diphosphate</text>
        <dbReference type="Rhea" id="RHEA:20301"/>
        <dbReference type="Rhea" id="RHEA-COMP:9658"/>
        <dbReference type="Rhea" id="RHEA-COMP:9673"/>
        <dbReference type="ChEBI" id="CHEBI:30616"/>
        <dbReference type="ChEBI" id="CHEBI:32682"/>
        <dbReference type="ChEBI" id="CHEBI:33019"/>
        <dbReference type="ChEBI" id="CHEBI:78442"/>
        <dbReference type="ChEBI" id="CHEBI:78513"/>
        <dbReference type="ChEBI" id="CHEBI:456215"/>
        <dbReference type="EC" id="6.1.1.19"/>
    </reaction>
</comment>
<organism evidence="13 14">
    <name type="scientific">Flavobacterium pygoscelis</name>
    <dbReference type="NCBI Taxonomy" id="2893176"/>
    <lineage>
        <taxon>Bacteria</taxon>
        <taxon>Pseudomonadati</taxon>
        <taxon>Bacteroidota</taxon>
        <taxon>Flavobacteriia</taxon>
        <taxon>Flavobacteriales</taxon>
        <taxon>Flavobacteriaceae</taxon>
        <taxon>Flavobacterium</taxon>
    </lineage>
</organism>
<reference evidence="13" key="1">
    <citation type="submission" date="2022-04" db="EMBL/GenBank/DDBJ databases">
        <title>Flavobacterium pygoscelis sp. nov. isolated from Chinstrap chick (Pygoscelis antarcticus).</title>
        <authorList>
            <person name="Irgang R."/>
            <person name="Poblete-Morales M."/>
            <person name="Avendano-Herrera R."/>
        </authorList>
    </citation>
    <scope>NUCLEOTIDE SEQUENCE</scope>
    <source>
        <strain evidence="13">I-SCBP12n</strain>
    </source>
</reference>
<keyword evidence="6 9" id="KW-0648">Protein biosynthesis</keyword>
<dbReference type="EMBL" id="JALNUB010000004">
    <property type="protein sequence ID" value="MCK8141792.1"/>
    <property type="molecule type" value="Genomic_DNA"/>
</dbReference>
<protein>
    <recommendedName>
        <fullName evidence="9">Arginine--tRNA ligase</fullName>
        <ecNumber evidence="9">6.1.1.19</ecNumber>
    </recommendedName>
    <alternativeName>
        <fullName evidence="9">Arginyl-tRNA synthetase</fullName>
        <shortName evidence="9">ArgRS</shortName>
    </alternativeName>
</protein>
<feature type="short sequence motif" description="'HIGH' region" evidence="9">
    <location>
        <begin position="123"/>
        <end position="133"/>
    </location>
</feature>
<dbReference type="InterPro" id="IPR001278">
    <property type="entry name" value="Arg-tRNA-ligase"/>
</dbReference>
<dbReference type="InterPro" id="IPR009080">
    <property type="entry name" value="tRNAsynth_Ia_anticodon-bd"/>
</dbReference>
<proteinExistence type="inferred from homology"/>
<dbReference type="InterPro" id="IPR014729">
    <property type="entry name" value="Rossmann-like_a/b/a_fold"/>
</dbReference>
<dbReference type="Gene3D" id="3.30.1360.70">
    <property type="entry name" value="Arginyl tRNA synthetase N-terminal domain"/>
    <property type="match status" value="1"/>
</dbReference>
<dbReference type="Gene3D" id="3.40.50.620">
    <property type="entry name" value="HUPs"/>
    <property type="match status" value="1"/>
</dbReference>
<evidence type="ECO:0000256" key="7">
    <source>
        <dbReference type="ARBA" id="ARBA00023146"/>
    </source>
</evidence>
<comment type="similarity">
    <text evidence="1 9 10">Belongs to the class-I aminoacyl-tRNA synthetase family.</text>
</comment>
<dbReference type="Pfam" id="PF00750">
    <property type="entry name" value="tRNA-synt_1d"/>
    <property type="match status" value="1"/>
</dbReference>
<evidence type="ECO:0000256" key="9">
    <source>
        <dbReference type="HAMAP-Rule" id="MF_00123"/>
    </source>
</evidence>
<dbReference type="PRINTS" id="PR01038">
    <property type="entry name" value="TRNASYNTHARG"/>
</dbReference>
<dbReference type="GO" id="GO:0004814">
    <property type="term" value="F:arginine-tRNA ligase activity"/>
    <property type="evidence" value="ECO:0007669"/>
    <property type="project" value="UniProtKB-UniRule"/>
</dbReference>
<evidence type="ECO:0000256" key="2">
    <source>
        <dbReference type="ARBA" id="ARBA00022490"/>
    </source>
</evidence>
<comment type="subunit">
    <text evidence="9">Monomer.</text>
</comment>
<evidence type="ECO:0000256" key="8">
    <source>
        <dbReference type="ARBA" id="ARBA00049339"/>
    </source>
</evidence>
<dbReference type="RefSeq" id="WP_248428156.1">
    <property type="nucleotide sequence ID" value="NZ_JALNUB010000004.1"/>
</dbReference>
<evidence type="ECO:0000256" key="10">
    <source>
        <dbReference type="RuleBase" id="RU363038"/>
    </source>
</evidence>
<dbReference type="Gene3D" id="1.10.730.10">
    <property type="entry name" value="Isoleucyl-tRNA Synthetase, Domain 1"/>
    <property type="match status" value="1"/>
</dbReference>
<dbReference type="Proteomes" id="UP001139260">
    <property type="component" value="Unassembled WGS sequence"/>
</dbReference>
<dbReference type="Pfam" id="PF05746">
    <property type="entry name" value="DALR_1"/>
    <property type="match status" value="1"/>
</dbReference>
<comment type="caution">
    <text evidence="13">The sequence shown here is derived from an EMBL/GenBank/DDBJ whole genome shotgun (WGS) entry which is preliminary data.</text>
</comment>
<feature type="domain" description="Arginyl tRNA synthetase N-terminal" evidence="12">
    <location>
        <begin position="5"/>
        <end position="86"/>
    </location>
</feature>
<dbReference type="SUPFAM" id="SSF52374">
    <property type="entry name" value="Nucleotidylyl transferase"/>
    <property type="match status" value="1"/>
</dbReference>
<evidence type="ECO:0000313" key="14">
    <source>
        <dbReference type="Proteomes" id="UP001139260"/>
    </source>
</evidence>
<dbReference type="HAMAP" id="MF_00123">
    <property type="entry name" value="Arg_tRNA_synth"/>
    <property type="match status" value="1"/>
</dbReference>
<dbReference type="InterPro" id="IPR036695">
    <property type="entry name" value="Arg-tRNA-synth_N_sf"/>
</dbReference>
<evidence type="ECO:0000259" key="11">
    <source>
        <dbReference type="SMART" id="SM00836"/>
    </source>
</evidence>
<sequence length="592" mass="67072">MTLPQILTPAIEKAVNALFDVTVEKIEFQTTRKEFEGDITMVIFPLLKLVKSNPVELGNKIGTYLVENLAAVSRFNVVSGFLNIVISDDYYLNFFNEIKNIESFGFVTPNPEDKAVMVEYSSPNTNKPLHLGHVRNNLLGYSVAEIIKASGKKVYKTQVINDRGIHICKSMLAWQKFGNGQTPESTGLKGDKLVGNYYVAFDKAYKEEIAQLMSAGKTEEEAKKQAPIILEAQEMLLKWEAGDEAVITLWKMMNQWVYDGFAISYKNLGVDFDTYYYESNTYLLGKDVVQIGLDKGVFEKDPDGSVWIDLTEEGLDRKIVLRSDGTAVYMTQDIGTAIQRVKDFPDVGGMVYTVGNEQDYHFKVLFLILKKLGFDWSKNLFHLSYGMVDLPSGKMKSREGTVVDADDLMQEMTDTAQKIAEDLGKLDTYTAEEKAKLYNTIGLGALKYYILKVDPKKRILFNPEESVDFAGNTGPFIQYTYARIQSIIRKVNFDFTNKSEITTLHEKEKELVKQLELFPEVIQNAAQHHSPALLANYTYDLVREYNSFYQAVPILGEEDLEKKIFRVQLSKKVADVIASSFKLLGINVPERM</sequence>
<dbReference type="PANTHER" id="PTHR11956">
    <property type="entry name" value="ARGINYL-TRNA SYNTHETASE"/>
    <property type="match status" value="1"/>
</dbReference>
<dbReference type="AlphaFoldDB" id="A0A9X1XY25"/>
<dbReference type="FunFam" id="1.10.730.10:FF:000006">
    <property type="entry name" value="Arginyl-tRNA synthetase 2, mitochondrial"/>
    <property type="match status" value="1"/>
</dbReference>
<evidence type="ECO:0000256" key="4">
    <source>
        <dbReference type="ARBA" id="ARBA00022741"/>
    </source>
</evidence>
<evidence type="ECO:0000256" key="6">
    <source>
        <dbReference type="ARBA" id="ARBA00022917"/>
    </source>
</evidence>
<dbReference type="SMART" id="SM01016">
    <property type="entry name" value="Arg_tRNA_synt_N"/>
    <property type="match status" value="1"/>
</dbReference>
<keyword evidence="7 9" id="KW-0030">Aminoacyl-tRNA synthetase</keyword>
<keyword evidence="3 9" id="KW-0436">Ligase</keyword>
<dbReference type="Pfam" id="PF03485">
    <property type="entry name" value="Arg_tRNA_synt_N"/>
    <property type="match status" value="1"/>
</dbReference>
<dbReference type="NCBIfam" id="TIGR00456">
    <property type="entry name" value="argS"/>
    <property type="match status" value="1"/>
</dbReference>
<accession>A0A9X1XY25</accession>
<keyword evidence="14" id="KW-1185">Reference proteome</keyword>
<dbReference type="FunFam" id="3.40.50.620:FF:000125">
    <property type="entry name" value="Arginine--tRNA ligase"/>
    <property type="match status" value="1"/>
</dbReference>
<evidence type="ECO:0000259" key="12">
    <source>
        <dbReference type="SMART" id="SM01016"/>
    </source>
</evidence>
<dbReference type="SUPFAM" id="SSF55190">
    <property type="entry name" value="Arginyl-tRNA synthetase (ArgRS), N-terminal 'additional' domain"/>
    <property type="match status" value="1"/>
</dbReference>